<dbReference type="EMBL" id="JBHMDM010000004">
    <property type="protein sequence ID" value="MFB9376609.1"/>
    <property type="molecule type" value="Genomic_DNA"/>
</dbReference>
<accession>A0ABV5LR80</accession>
<dbReference type="RefSeq" id="WP_380136065.1">
    <property type="nucleotide sequence ID" value="NZ_JBHLUI010000003.1"/>
</dbReference>
<keyword evidence="2" id="KW-0472">Membrane</keyword>
<keyword evidence="2" id="KW-0812">Transmembrane</keyword>
<dbReference type="InterPro" id="IPR018476">
    <property type="entry name" value="GlyceroP-diester-Pdiesterase_M"/>
</dbReference>
<evidence type="ECO:0000313" key="4">
    <source>
        <dbReference type="EMBL" id="MFB9376609.1"/>
    </source>
</evidence>
<name>A0ABV5LR80_9ACTN</name>
<feature type="compositionally biased region" description="Gly residues" evidence="1">
    <location>
        <begin position="68"/>
        <end position="83"/>
    </location>
</feature>
<feature type="domain" description="Glycerophosphoryl diester phosphodiesterase membrane" evidence="3">
    <location>
        <begin position="272"/>
        <end position="404"/>
    </location>
</feature>
<evidence type="ECO:0000313" key="5">
    <source>
        <dbReference type="Proteomes" id="UP001589748"/>
    </source>
</evidence>
<evidence type="ECO:0000259" key="3">
    <source>
        <dbReference type="Pfam" id="PF10110"/>
    </source>
</evidence>
<proteinExistence type="predicted"/>
<dbReference type="PANTHER" id="PTHR33133:SF1">
    <property type="entry name" value="EXPRESSED PROTEIN-RELATED"/>
    <property type="match status" value="1"/>
</dbReference>
<feature type="region of interest" description="Disordered" evidence="1">
    <location>
        <begin position="1"/>
        <end position="99"/>
    </location>
</feature>
<feature type="compositionally biased region" description="Gly residues" evidence="1">
    <location>
        <begin position="45"/>
        <end position="55"/>
    </location>
</feature>
<comment type="caution">
    <text evidence="4">The sequence shown here is derived from an EMBL/GenBank/DDBJ whole genome shotgun (WGS) entry which is preliminary data.</text>
</comment>
<evidence type="ECO:0000256" key="1">
    <source>
        <dbReference type="SAM" id="MobiDB-lite"/>
    </source>
</evidence>
<feature type="compositionally biased region" description="Low complexity" evidence="1">
    <location>
        <begin position="56"/>
        <end position="67"/>
    </location>
</feature>
<dbReference type="Proteomes" id="UP001589748">
    <property type="component" value="Unassembled WGS sequence"/>
</dbReference>
<feature type="transmembrane region" description="Helical" evidence="2">
    <location>
        <begin position="188"/>
        <end position="207"/>
    </location>
</feature>
<protein>
    <submittedName>
        <fullName evidence="4">Glycerophosphoryl diester phosphodiesterase membrane domain-containing protein</fullName>
    </submittedName>
</protein>
<dbReference type="PANTHER" id="PTHR33133">
    <property type="entry name" value="OS08G0107100 PROTEIN-RELATED"/>
    <property type="match status" value="1"/>
</dbReference>
<sequence>MSDWQAPDDRPGRPTPAPVDLSKTPGARGGPDAVPGRDATPGGQPPDGGGWGGTTWGEAPSGSWSGSGPTGGSGAGSSGGPDGSWGPAPGWGPPPAPRPGIVPLRPLTLGDIWDGAFRAFRFNPKVMAGVSAVVAVVSSVVSAAATYAFTLDFVGLMSRLETDPTAVDGFDDVSGLLTQGLPAVLGSWLVQVVALLVLNGLLILAVSRAVLGQSIGVGEVWRLTRRRLLALVGLSLVVGTVPTLVGIVTLAPGIAVLVLGGDSGAGLATGIGLVVLGLLGWLVVGVWLWVRWGLAAPALLLEKLGVGGALRRSAALVRGSFWRVLGILLLTAVVVYFVIMAVSLPFSLLGSLFTGLDMSGAVPSSGAFFLQTLTATVGSIIGTTLAMPFAAATTALVYIDLRIRREGLDVELHRAAGGAGR</sequence>
<organism evidence="4 5">
    <name type="scientific">Kineococcus gynurae</name>
    <dbReference type="NCBI Taxonomy" id="452979"/>
    <lineage>
        <taxon>Bacteria</taxon>
        <taxon>Bacillati</taxon>
        <taxon>Actinomycetota</taxon>
        <taxon>Actinomycetes</taxon>
        <taxon>Kineosporiales</taxon>
        <taxon>Kineosporiaceae</taxon>
        <taxon>Kineococcus</taxon>
    </lineage>
</organism>
<dbReference type="Pfam" id="PF10110">
    <property type="entry name" value="GPDPase_memb"/>
    <property type="match status" value="1"/>
</dbReference>
<feature type="transmembrane region" description="Helical" evidence="2">
    <location>
        <begin position="265"/>
        <end position="290"/>
    </location>
</feature>
<feature type="transmembrane region" description="Helical" evidence="2">
    <location>
        <begin position="368"/>
        <end position="399"/>
    </location>
</feature>
<feature type="transmembrane region" description="Helical" evidence="2">
    <location>
        <begin position="126"/>
        <end position="149"/>
    </location>
</feature>
<feature type="transmembrane region" description="Helical" evidence="2">
    <location>
        <begin position="228"/>
        <end position="259"/>
    </location>
</feature>
<feature type="compositionally biased region" description="Pro residues" evidence="1">
    <location>
        <begin position="90"/>
        <end position="99"/>
    </location>
</feature>
<keyword evidence="5" id="KW-1185">Reference proteome</keyword>
<feature type="transmembrane region" description="Helical" evidence="2">
    <location>
        <begin position="321"/>
        <end position="348"/>
    </location>
</feature>
<reference evidence="4 5" key="1">
    <citation type="submission" date="2024-09" db="EMBL/GenBank/DDBJ databases">
        <authorList>
            <person name="Sun Q."/>
            <person name="Mori K."/>
        </authorList>
    </citation>
    <scope>NUCLEOTIDE SEQUENCE [LARGE SCALE GENOMIC DNA]</scope>
    <source>
        <strain evidence="4 5">TISTR 1856</strain>
    </source>
</reference>
<evidence type="ECO:0000256" key="2">
    <source>
        <dbReference type="SAM" id="Phobius"/>
    </source>
</evidence>
<gene>
    <name evidence="4" type="ORF">ACFFVI_06480</name>
</gene>
<keyword evidence="2" id="KW-1133">Transmembrane helix</keyword>